<gene>
    <name evidence="2" type="ORF">AYL99_09813</name>
</gene>
<evidence type="ECO:0000313" key="2">
    <source>
        <dbReference type="EMBL" id="OAP55661.1"/>
    </source>
</evidence>
<accession>A0A178Z847</accession>
<evidence type="ECO:0000313" key="3">
    <source>
        <dbReference type="Proteomes" id="UP000078343"/>
    </source>
</evidence>
<proteinExistence type="predicted"/>
<name>A0A178Z847_9EURO</name>
<evidence type="ECO:0000259" key="1">
    <source>
        <dbReference type="Pfam" id="PF08240"/>
    </source>
</evidence>
<dbReference type="AlphaFoldDB" id="A0A178Z847"/>
<dbReference type="STRING" id="1367422.A0A178Z847"/>
<dbReference type="GeneID" id="30013981"/>
<dbReference type="RefSeq" id="XP_018689028.1">
    <property type="nucleotide sequence ID" value="XM_018841319.1"/>
</dbReference>
<dbReference type="EMBL" id="LVYI01000010">
    <property type="protein sequence ID" value="OAP55661.1"/>
    <property type="molecule type" value="Genomic_DNA"/>
</dbReference>
<comment type="caution">
    <text evidence="2">The sequence shown here is derived from an EMBL/GenBank/DDBJ whole genome shotgun (WGS) entry which is preliminary data.</text>
</comment>
<reference evidence="2 3" key="1">
    <citation type="submission" date="2016-04" db="EMBL/GenBank/DDBJ databases">
        <title>Draft genome of Fonsecaea erecta CBS 125763.</title>
        <authorList>
            <person name="Weiss V.A."/>
            <person name="Vicente V.A."/>
            <person name="Raittz R.T."/>
            <person name="Moreno L.F."/>
            <person name="De Souza E.M."/>
            <person name="Pedrosa F.O."/>
            <person name="Steffens M.B."/>
            <person name="Faoro H."/>
            <person name="Tadra-Sfeir M.Z."/>
            <person name="Najafzadeh M.J."/>
            <person name="Felipe M.S."/>
            <person name="Teixeira M."/>
            <person name="Sun J."/>
            <person name="Xi L."/>
            <person name="Gomes R."/>
            <person name="De Azevedo C.M."/>
            <person name="Salgado C.G."/>
            <person name="Da Silva M.B."/>
            <person name="Nascimento M.F."/>
            <person name="Queiroz-Telles F."/>
            <person name="Attili D.S."/>
            <person name="Gorbushina A."/>
        </authorList>
    </citation>
    <scope>NUCLEOTIDE SEQUENCE [LARGE SCALE GENOMIC DNA]</scope>
    <source>
        <strain evidence="2 3">CBS 125763</strain>
    </source>
</reference>
<dbReference type="SUPFAM" id="SSF50129">
    <property type="entry name" value="GroES-like"/>
    <property type="match status" value="1"/>
</dbReference>
<keyword evidence="3" id="KW-1185">Reference proteome</keyword>
<sequence length="204" mass="22612">MALCPVDDFMREMDIFVKGYPAILGHDIADTVEAFGSETAAVFKRGMRVLAFAPASYHSGEPRYGGSQRFRLLEPSCLQARDETPPNSLQNATPSLQDTTIDARSPLPNTNALLKFAGNLILKWCKATGNNVRRAESTPGEAAKTTTFGIEKAATTFREPSNSFPAHTPDLLSLQRWAVLNRLNSMERTEMDKICLYKHCSRRS</sequence>
<dbReference type="Pfam" id="PF08240">
    <property type="entry name" value="ADH_N"/>
    <property type="match status" value="1"/>
</dbReference>
<organism evidence="2 3">
    <name type="scientific">Fonsecaea erecta</name>
    <dbReference type="NCBI Taxonomy" id="1367422"/>
    <lineage>
        <taxon>Eukaryota</taxon>
        <taxon>Fungi</taxon>
        <taxon>Dikarya</taxon>
        <taxon>Ascomycota</taxon>
        <taxon>Pezizomycotina</taxon>
        <taxon>Eurotiomycetes</taxon>
        <taxon>Chaetothyriomycetidae</taxon>
        <taxon>Chaetothyriales</taxon>
        <taxon>Herpotrichiellaceae</taxon>
        <taxon>Fonsecaea</taxon>
    </lineage>
</organism>
<dbReference type="OrthoDB" id="10257049at2759"/>
<protein>
    <recommendedName>
        <fullName evidence="1">Alcohol dehydrogenase-like N-terminal domain-containing protein</fullName>
    </recommendedName>
</protein>
<dbReference type="Gene3D" id="3.90.180.10">
    <property type="entry name" value="Medium-chain alcohol dehydrogenases, catalytic domain"/>
    <property type="match status" value="1"/>
</dbReference>
<feature type="domain" description="Alcohol dehydrogenase-like N-terminal" evidence="1">
    <location>
        <begin position="2"/>
        <end position="51"/>
    </location>
</feature>
<dbReference type="InterPro" id="IPR013154">
    <property type="entry name" value="ADH-like_N"/>
</dbReference>
<dbReference type="InterPro" id="IPR011032">
    <property type="entry name" value="GroES-like_sf"/>
</dbReference>
<dbReference type="Proteomes" id="UP000078343">
    <property type="component" value="Unassembled WGS sequence"/>
</dbReference>